<dbReference type="RefSeq" id="WP_345274124.1">
    <property type="nucleotide sequence ID" value="NZ_BAABJH010000003.1"/>
</dbReference>
<reference evidence="2" key="1">
    <citation type="journal article" date="2019" name="Int. J. Syst. Evol. Microbiol.">
        <title>The Global Catalogue of Microorganisms (GCM) 10K type strain sequencing project: providing services to taxonomists for standard genome sequencing and annotation.</title>
        <authorList>
            <consortium name="The Broad Institute Genomics Platform"/>
            <consortium name="The Broad Institute Genome Sequencing Center for Infectious Disease"/>
            <person name="Wu L."/>
            <person name="Ma J."/>
        </authorList>
    </citation>
    <scope>NUCLEOTIDE SEQUENCE [LARGE SCALE GENOMIC DNA]</scope>
    <source>
        <strain evidence="2">JCM 18274</strain>
    </source>
</reference>
<accession>A0ABP9FBB8</accession>
<proteinExistence type="predicted"/>
<keyword evidence="2" id="KW-1185">Reference proteome</keyword>
<evidence type="ECO:0000313" key="2">
    <source>
        <dbReference type="Proteomes" id="UP001500433"/>
    </source>
</evidence>
<comment type="caution">
    <text evidence="1">The sequence shown here is derived from an EMBL/GenBank/DDBJ whole genome shotgun (WGS) entry which is preliminary data.</text>
</comment>
<organism evidence="1 2">
    <name type="scientific">Flaviramulus aquimarinus</name>
    <dbReference type="NCBI Taxonomy" id="1170456"/>
    <lineage>
        <taxon>Bacteria</taxon>
        <taxon>Pseudomonadati</taxon>
        <taxon>Bacteroidota</taxon>
        <taxon>Flavobacteriia</taxon>
        <taxon>Flavobacteriales</taxon>
        <taxon>Flavobacteriaceae</taxon>
        <taxon>Flaviramulus</taxon>
    </lineage>
</organism>
<protein>
    <submittedName>
        <fullName evidence="1">Uncharacterized protein</fullName>
    </submittedName>
</protein>
<dbReference type="EMBL" id="BAABJH010000003">
    <property type="protein sequence ID" value="GAA4896180.1"/>
    <property type="molecule type" value="Genomic_DNA"/>
</dbReference>
<name>A0ABP9FBB8_9FLAO</name>
<evidence type="ECO:0000313" key="1">
    <source>
        <dbReference type="EMBL" id="GAA4896180.1"/>
    </source>
</evidence>
<dbReference type="Proteomes" id="UP001500433">
    <property type="component" value="Unassembled WGS sequence"/>
</dbReference>
<sequence>MKTILTLPYILAICFFYTISYGQQNSQNQKDIFKLEVIKYSREVNPKKPHYHLLSLQNNSNKELTFNLSTTVDDTNDKSKKNNPNLIVEIWSENLSKTFNSITLVPKESIRFKVKTTHNTNARLGSMNLCKVIAQLPNSNNKKTVSINAYIPNSNELGH</sequence>
<gene>
    <name evidence="1" type="ORF">GCM10023311_21180</name>
</gene>